<dbReference type="EMBL" id="JAOYOD010000001">
    <property type="protein sequence ID" value="MCV9386995.1"/>
    <property type="molecule type" value="Genomic_DNA"/>
</dbReference>
<comment type="caution">
    <text evidence="2">The sequence shown here is derived from an EMBL/GenBank/DDBJ whole genome shotgun (WGS) entry which is preliminary data.</text>
</comment>
<feature type="transmembrane region" description="Helical" evidence="1">
    <location>
        <begin position="47"/>
        <end position="64"/>
    </location>
</feature>
<keyword evidence="3" id="KW-1185">Reference proteome</keyword>
<accession>A0ABT3CTF5</accession>
<evidence type="ECO:0000313" key="2">
    <source>
        <dbReference type="EMBL" id="MCV9386995.1"/>
    </source>
</evidence>
<keyword evidence="1" id="KW-0472">Membrane</keyword>
<feature type="transmembrane region" description="Helical" evidence="1">
    <location>
        <begin position="16"/>
        <end position="35"/>
    </location>
</feature>
<keyword evidence="1" id="KW-1133">Transmembrane helix</keyword>
<sequence>MAQMSTTEIKSKKSYLISYLGLTLAMMFGSLYVLFLTDTFPERTTKIGGTVAAVILLCAAWTLLNKLRTNPTELLITNEKIAFYEQRNWKEVSLSSVDSFNFKNFFDGYKRERQLILQLTTGEQKVIELNGLDTTQVELERILNEKKAGNMA</sequence>
<evidence type="ECO:0000256" key="1">
    <source>
        <dbReference type="SAM" id="Phobius"/>
    </source>
</evidence>
<evidence type="ECO:0000313" key="3">
    <source>
        <dbReference type="Proteomes" id="UP001300692"/>
    </source>
</evidence>
<evidence type="ECO:0008006" key="4">
    <source>
        <dbReference type="Google" id="ProtNLM"/>
    </source>
</evidence>
<dbReference type="Proteomes" id="UP001300692">
    <property type="component" value="Unassembled WGS sequence"/>
</dbReference>
<protein>
    <recommendedName>
        <fullName evidence="4">PH domain-containing protein</fullName>
    </recommendedName>
</protein>
<organism evidence="2 3">
    <name type="scientific">Reichenbachiella ulvae</name>
    <dbReference type="NCBI Taxonomy" id="2980104"/>
    <lineage>
        <taxon>Bacteria</taxon>
        <taxon>Pseudomonadati</taxon>
        <taxon>Bacteroidota</taxon>
        <taxon>Cytophagia</taxon>
        <taxon>Cytophagales</taxon>
        <taxon>Reichenbachiellaceae</taxon>
        <taxon>Reichenbachiella</taxon>
    </lineage>
</organism>
<name>A0ABT3CTF5_9BACT</name>
<gene>
    <name evidence="2" type="ORF">N7U62_09995</name>
</gene>
<reference evidence="2 3" key="1">
    <citation type="submission" date="2022-10" db="EMBL/GenBank/DDBJ databases">
        <title>Comparative genomics and taxonomic characterization of three novel marine species of genus Reichenbachiella exhibiting antioxidant and polysaccharide degradation activities.</title>
        <authorList>
            <person name="Muhammad N."/>
            <person name="Lee Y.-J."/>
            <person name="Ko J."/>
            <person name="Kim S.-G."/>
        </authorList>
    </citation>
    <scope>NUCLEOTIDE SEQUENCE [LARGE SCALE GENOMIC DNA]</scope>
    <source>
        <strain evidence="2 3">ABR2-5</strain>
    </source>
</reference>
<proteinExistence type="predicted"/>
<dbReference type="RefSeq" id="WP_264137823.1">
    <property type="nucleotide sequence ID" value="NZ_JAOYOD010000001.1"/>
</dbReference>
<keyword evidence="1" id="KW-0812">Transmembrane</keyword>